<dbReference type="STRING" id="2082308.A0A2K1QLI7"/>
<organism evidence="2 3">
    <name type="scientific">Sphaceloma murrayae</name>
    <dbReference type="NCBI Taxonomy" id="2082308"/>
    <lineage>
        <taxon>Eukaryota</taxon>
        <taxon>Fungi</taxon>
        <taxon>Dikarya</taxon>
        <taxon>Ascomycota</taxon>
        <taxon>Pezizomycotina</taxon>
        <taxon>Dothideomycetes</taxon>
        <taxon>Dothideomycetidae</taxon>
        <taxon>Myriangiales</taxon>
        <taxon>Elsinoaceae</taxon>
        <taxon>Sphaceloma</taxon>
    </lineage>
</organism>
<dbReference type="GO" id="GO:0003677">
    <property type="term" value="F:DNA binding"/>
    <property type="evidence" value="ECO:0007669"/>
    <property type="project" value="InterPro"/>
</dbReference>
<dbReference type="EMBL" id="NKHZ01000060">
    <property type="protein sequence ID" value="PNS16014.1"/>
    <property type="molecule type" value="Genomic_DNA"/>
</dbReference>
<feature type="compositionally biased region" description="Basic and acidic residues" evidence="1">
    <location>
        <begin position="1"/>
        <end position="15"/>
    </location>
</feature>
<dbReference type="PANTHER" id="PTHR11070">
    <property type="entry name" value="UVRD / RECB / PCRA DNA HELICASE FAMILY MEMBER"/>
    <property type="match status" value="1"/>
</dbReference>
<comment type="caution">
    <text evidence="2">The sequence shown here is derived from an EMBL/GenBank/DDBJ whole genome shotgun (WGS) entry which is preliminary data.</text>
</comment>
<protein>
    <submittedName>
        <fullName evidence="2">Uncharacterized protein</fullName>
    </submittedName>
</protein>
<evidence type="ECO:0000256" key="1">
    <source>
        <dbReference type="SAM" id="MobiDB-lite"/>
    </source>
</evidence>
<evidence type="ECO:0000313" key="2">
    <source>
        <dbReference type="EMBL" id="PNS16014.1"/>
    </source>
</evidence>
<accession>A0A2K1QLI7</accession>
<evidence type="ECO:0000313" key="3">
    <source>
        <dbReference type="Proteomes" id="UP000243797"/>
    </source>
</evidence>
<proteinExistence type="predicted"/>
<reference evidence="2 3" key="1">
    <citation type="submission" date="2017-06" db="EMBL/GenBank/DDBJ databases">
        <title>Draft genome sequence of a variant of Elsinoe murrayae.</title>
        <authorList>
            <person name="Cheng Q."/>
        </authorList>
    </citation>
    <scope>NUCLEOTIDE SEQUENCE [LARGE SCALE GENOMIC DNA]</scope>
    <source>
        <strain evidence="2 3">CQ-2017a</strain>
    </source>
</reference>
<dbReference type="Gene3D" id="3.40.50.300">
    <property type="entry name" value="P-loop containing nucleotide triphosphate hydrolases"/>
    <property type="match status" value="2"/>
</dbReference>
<dbReference type="Pfam" id="PF13245">
    <property type="entry name" value="AAA_19"/>
    <property type="match status" value="1"/>
</dbReference>
<gene>
    <name evidence="2" type="ORF">CAC42_4415</name>
</gene>
<dbReference type="AlphaFoldDB" id="A0A2K1QLI7"/>
<name>A0A2K1QLI7_9PEZI</name>
<feature type="region of interest" description="Disordered" evidence="1">
    <location>
        <begin position="1"/>
        <end position="22"/>
    </location>
</feature>
<dbReference type="GO" id="GO:0043138">
    <property type="term" value="F:3'-5' DNA helicase activity"/>
    <property type="evidence" value="ECO:0007669"/>
    <property type="project" value="TreeGrafter"/>
</dbReference>
<dbReference type="SUPFAM" id="SSF52540">
    <property type="entry name" value="P-loop containing nucleoside triphosphate hydrolases"/>
    <property type="match status" value="1"/>
</dbReference>
<dbReference type="InterPro" id="IPR027417">
    <property type="entry name" value="P-loop_NTPase"/>
</dbReference>
<dbReference type="InterPro" id="IPR000212">
    <property type="entry name" value="DNA_helicase_UvrD/REP"/>
</dbReference>
<sequence>MHDASAASPRDRRPDSSTVVNNAAFTEPPSTSLELQLAVHTIACTKNNLTIDACAGAGKTTIILLLAQAASQDQFLMLVYNTRLMIETQQRVEALGIHNLTVLNYHAYGSRYYTTECANDEGLKRVVEDDMPVKSGMQLPSFSVLVMDEQQDMTPIMKRFVDKTIRDGELSMVDQKSAPRLVVVGDTRQLMYSFNNADHRFLTHASHPNILGKVNGNDWTSINLRTSKRITTQIMRFINEQMLRLPSELALKSEKTFNKYGGDIPDPLVQSHGIDPSDIMVLAPSVRSMTPAIQLGNALACARIPVCRHDSERSDVSPASARGKILICTYHQAKGIERKAVLVLGFDSNYHLWYDRRSRSPTSATNPMYVAVTRALEHLVLIQNYEAGPLPYINLQSIGCSCEVDHLRSQQPAAAVNIQDVTPIRPLLLLNVALVCRQLSDCITTDALQHICIHKLSEPAYGLTPPPPTEVTDKHGLLEGVSAITGTAIPAIYQWQKKKGLAVLESAKQVLKRSPKLPRALRTLPSEIYRQLEMAVDRYKEHRLDQSHTLFFSAFDMATKDGDITKLLAGLKYDWLSKEHCKDIRYTLDNLPGRAPIPEQGVRFEYKHRRQLYLSGSGHSKGPAVMSLEGHTDMYYKDDNRMMVWELKNTKILYPQDFIQIAMYIWLTGAKTSGFLVSVPTGQTVEIRPKASDSLEKMCRILVEAKMGVKQRPLLSALSDEEFLAEAANGFPSVNKK</sequence>
<dbReference type="GO" id="GO:0000725">
    <property type="term" value="P:recombinational repair"/>
    <property type="evidence" value="ECO:0007669"/>
    <property type="project" value="TreeGrafter"/>
</dbReference>
<dbReference type="OrthoDB" id="1470711at2759"/>
<keyword evidence="3" id="KW-1185">Reference proteome</keyword>
<dbReference type="Proteomes" id="UP000243797">
    <property type="component" value="Unassembled WGS sequence"/>
</dbReference>
<dbReference type="InParanoid" id="A0A2K1QLI7"/>
<dbReference type="GO" id="GO:0005524">
    <property type="term" value="F:ATP binding"/>
    <property type="evidence" value="ECO:0007669"/>
    <property type="project" value="InterPro"/>
</dbReference>
<dbReference type="PANTHER" id="PTHR11070:SF2">
    <property type="entry name" value="ATP-DEPENDENT DNA HELICASE SRS2"/>
    <property type="match status" value="1"/>
</dbReference>